<keyword evidence="2" id="KW-1185">Reference proteome</keyword>
<dbReference type="RefSeq" id="WP_067470730.1">
    <property type="nucleotide sequence ID" value="NZ_CP015961.1"/>
</dbReference>
<dbReference type="STRING" id="499555.BJL86_2769"/>
<dbReference type="KEGG" id="dtm:BJL86_2769"/>
<dbReference type="InterPro" id="IPR023393">
    <property type="entry name" value="START-like_dom_sf"/>
</dbReference>
<name>A0A173LPE3_9ACTN</name>
<dbReference type="OrthoDB" id="4618973at2"/>
<dbReference type="InterPro" id="IPR019587">
    <property type="entry name" value="Polyketide_cyclase/dehydratase"/>
</dbReference>
<gene>
    <name evidence="1" type="ORF">BJL86_2769</name>
</gene>
<dbReference type="EMBL" id="CP015961">
    <property type="protein sequence ID" value="ANI93529.1"/>
    <property type="molecule type" value="Genomic_DNA"/>
</dbReference>
<dbReference type="AlphaFoldDB" id="A0A173LPE3"/>
<accession>A0A173LPE3</accession>
<reference evidence="1 2" key="1">
    <citation type="submission" date="2016-06" db="EMBL/GenBank/DDBJ databases">
        <title>Complete genome sequence of a saline-alkali tolerant type strain Dietzia timorensis ID05-A0528T.</title>
        <authorList>
            <person name="Wu X."/>
        </authorList>
    </citation>
    <scope>NUCLEOTIDE SEQUENCE [LARGE SCALE GENOMIC DNA]</scope>
    <source>
        <strain evidence="1 2">ID05-A0528</strain>
    </source>
</reference>
<proteinExistence type="predicted"/>
<evidence type="ECO:0000313" key="2">
    <source>
        <dbReference type="Proteomes" id="UP000186104"/>
    </source>
</evidence>
<dbReference type="Pfam" id="PF10604">
    <property type="entry name" value="Polyketide_cyc2"/>
    <property type="match status" value="1"/>
</dbReference>
<evidence type="ECO:0008006" key="3">
    <source>
        <dbReference type="Google" id="ProtNLM"/>
    </source>
</evidence>
<dbReference type="CDD" id="cd07812">
    <property type="entry name" value="SRPBCC"/>
    <property type="match status" value="1"/>
</dbReference>
<organism evidence="1 2">
    <name type="scientific">Dietzia timorensis</name>
    <dbReference type="NCBI Taxonomy" id="499555"/>
    <lineage>
        <taxon>Bacteria</taxon>
        <taxon>Bacillati</taxon>
        <taxon>Actinomycetota</taxon>
        <taxon>Actinomycetes</taxon>
        <taxon>Mycobacteriales</taxon>
        <taxon>Dietziaceae</taxon>
        <taxon>Dietzia</taxon>
    </lineage>
</organism>
<dbReference type="SUPFAM" id="SSF55961">
    <property type="entry name" value="Bet v1-like"/>
    <property type="match status" value="1"/>
</dbReference>
<protein>
    <recommendedName>
        <fullName evidence="3">SRPBCC family protein</fullName>
    </recommendedName>
</protein>
<evidence type="ECO:0000313" key="1">
    <source>
        <dbReference type="EMBL" id="ANI93529.1"/>
    </source>
</evidence>
<dbReference type="Proteomes" id="UP000186104">
    <property type="component" value="Chromosome"/>
</dbReference>
<dbReference type="Gene3D" id="3.30.530.20">
    <property type="match status" value="1"/>
</dbReference>
<sequence>MTTRTERQLLHEVDINAPVERVWELISDVRNAPQWSSQARKVFAFGGTTKLGTFSVNLNHRGVIAWPTWAKVTDFQPGKRFANEVGMAGATWVFELEPGPKDGTTRLRQFRETYYPRGFIAGRIVTPAMGGEQPYNEFMGARVGESLEKIKNIVETG</sequence>